<protein>
    <recommendedName>
        <fullName evidence="3">MULE transposase domain-containing protein</fullName>
    </recommendedName>
</protein>
<accession>A0A6A4FE56</accession>
<keyword evidence="2" id="KW-1185">Reference proteome</keyword>
<reference evidence="1 2" key="1">
    <citation type="submission" date="2018-08" db="EMBL/GenBank/DDBJ databases">
        <title>Genomic investigation of the strawberry pathogen Phytophthora fragariae indicates pathogenicity is determined by transcriptional variation in three key races.</title>
        <authorList>
            <person name="Adams T.M."/>
            <person name="Armitage A.D."/>
            <person name="Sobczyk M.K."/>
            <person name="Bates H.J."/>
            <person name="Dunwell J.M."/>
            <person name="Nellist C.F."/>
            <person name="Harrison R.J."/>
        </authorList>
    </citation>
    <scope>NUCLEOTIDE SEQUENCE [LARGE SCALE GENOMIC DNA]</scope>
    <source>
        <strain evidence="1 2">SCRP333</strain>
    </source>
</reference>
<dbReference type="AlphaFoldDB" id="A0A6A4FE56"/>
<gene>
    <name evidence="1" type="ORF">PR003_g10295</name>
</gene>
<evidence type="ECO:0000313" key="2">
    <source>
        <dbReference type="Proteomes" id="UP000434957"/>
    </source>
</evidence>
<evidence type="ECO:0008006" key="3">
    <source>
        <dbReference type="Google" id="ProtNLM"/>
    </source>
</evidence>
<name>A0A6A4FE56_9STRA</name>
<dbReference type="Proteomes" id="UP000434957">
    <property type="component" value="Unassembled WGS sequence"/>
</dbReference>
<comment type="caution">
    <text evidence="1">The sequence shown here is derived from an EMBL/GenBank/DDBJ whole genome shotgun (WGS) entry which is preliminary data.</text>
</comment>
<proteinExistence type="predicted"/>
<organism evidence="1 2">
    <name type="scientific">Phytophthora rubi</name>
    <dbReference type="NCBI Taxonomy" id="129364"/>
    <lineage>
        <taxon>Eukaryota</taxon>
        <taxon>Sar</taxon>
        <taxon>Stramenopiles</taxon>
        <taxon>Oomycota</taxon>
        <taxon>Peronosporomycetes</taxon>
        <taxon>Peronosporales</taxon>
        <taxon>Peronosporaceae</taxon>
        <taxon>Phytophthora</taxon>
    </lineage>
</organism>
<sequence>MEYALSPDDDGPPGEGLHESNLALRSEFDTGIETVYAVQDHALREGKSVKVESGSGKGRKVVCVADGCSVLVYLYRCKRADKTCGKWRLSSMELGHLNCSATAKPTKRQMIELATFTSVVRASGSVSASALVSQVQERDGISLGKHKQTVYRAREAVNEVAGKIVQRSVAKIPSLLAELARLNPGYTAVAERDGDGRFKRATGIVDAFAAAVEARQNILGIDCAHSKCPVYSGVQMMLIGRDGNLKSTTIAFALVPTEDGDNYACFFTKLVQGGYSVSGIPMFCDRAAGCCRLHLISA</sequence>
<dbReference type="EMBL" id="QXFT01000558">
    <property type="protein sequence ID" value="KAE9340814.1"/>
    <property type="molecule type" value="Genomic_DNA"/>
</dbReference>
<evidence type="ECO:0000313" key="1">
    <source>
        <dbReference type="EMBL" id="KAE9340814.1"/>
    </source>
</evidence>